<dbReference type="Proteomes" id="UP000265520">
    <property type="component" value="Unassembled WGS sequence"/>
</dbReference>
<dbReference type="GO" id="GO:0016740">
    <property type="term" value="F:transferase activity"/>
    <property type="evidence" value="ECO:0007669"/>
    <property type="project" value="UniProtKB-KW"/>
</dbReference>
<keyword evidence="1" id="KW-0808">Transferase</keyword>
<feature type="non-terminal residue" evidence="1">
    <location>
        <position position="45"/>
    </location>
</feature>
<comment type="caution">
    <text evidence="1">The sequence shown here is derived from an EMBL/GenBank/DDBJ whole genome shotgun (WGS) entry which is preliminary data.</text>
</comment>
<proteinExistence type="predicted"/>
<keyword evidence="2" id="KW-1185">Reference proteome</keyword>
<evidence type="ECO:0000313" key="1">
    <source>
        <dbReference type="EMBL" id="MCI35894.1"/>
    </source>
</evidence>
<sequence>MTKLYPMSMNGNDRSSWRGQYEISLSKIDEAIEHSPTVIDLYSVK</sequence>
<accession>A0A392RIP5</accession>
<dbReference type="AlphaFoldDB" id="A0A392RIP5"/>
<protein>
    <submittedName>
        <fullName evidence="1">N-alpha-acetyltransferase 15 NatA auxiliary subunit</fullName>
    </submittedName>
</protein>
<name>A0A392RIP5_9FABA</name>
<dbReference type="EMBL" id="LXQA010228117">
    <property type="protein sequence ID" value="MCI35894.1"/>
    <property type="molecule type" value="Genomic_DNA"/>
</dbReference>
<organism evidence="1 2">
    <name type="scientific">Trifolium medium</name>
    <dbReference type="NCBI Taxonomy" id="97028"/>
    <lineage>
        <taxon>Eukaryota</taxon>
        <taxon>Viridiplantae</taxon>
        <taxon>Streptophyta</taxon>
        <taxon>Embryophyta</taxon>
        <taxon>Tracheophyta</taxon>
        <taxon>Spermatophyta</taxon>
        <taxon>Magnoliopsida</taxon>
        <taxon>eudicotyledons</taxon>
        <taxon>Gunneridae</taxon>
        <taxon>Pentapetalae</taxon>
        <taxon>rosids</taxon>
        <taxon>fabids</taxon>
        <taxon>Fabales</taxon>
        <taxon>Fabaceae</taxon>
        <taxon>Papilionoideae</taxon>
        <taxon>50 kb inversion clade</taxon>
        <taxon>NPAAA clade</taxon>
        <taxon>Hologalegina</taxon>
        <taxon>IRL clade</taxon>
        <taxon>Trifolieae</taxon>
        <taxon>Trifolium</taxon>
    </lineage>
</organism>
<evidence type="ECO:0000313" key="2">
    <source>
        <dbReference type="Proteomes" id="UP000265520"/>
    </source>
</evidence>
<reference evidence="1 2" key="1">
    <citation type="journal article" date="2018" name="Front. Plant Sci.">
        <title>Red Clover (Trifolium pratense) and Zigzag Clover (T. medium) - A Picture of Genomic Similarities and Differences.</title>
        <authorList>
            <person name="Dluhosova J."/>
            <person name="Istvanek J."/>
            <person name="Nedelnik J."/>
            <person name="Repkova J."/>
        </authorList>
    </citation>
    <scope>NUCLEOTIDE SEQUENCE [LARGE SCALE GENOMIC DNA]</scope>
    <source>
        <strain evidence="2">cv. 10/8</strain>
        <tissue evidence="1">Leaf</tissue>
    </source>
</reference>